<feature type="transmembrane region" description="Helical" evidence="1">
    <location>
        <begin position="131"/>
        <end position="153"/>
    </location>
</feature>
<accession>A0A941AXZ7</accession>
<proteinExistence type="predicted"/>
<feature type="transmembrane region" description="Helical" evidence="1">
    <location>
        <begin position="98"/>
        <end position="119"/>
    </location>
</feature>
<dbReference type="EMBL" id="JAGPNL010000002">
    <property type="protein sequence ID" value="MBQ0826809.1"/>
    <property type="molecule type" value="Genomic_DNA"/>
</dbReference>
<sequence length="235" mass="24485">MRTATAIWANDLRTVVRDRTVGGLLVVPLVFLVLLRIGVPLLERRLPAAGDHHAELLGLFCVIVGMFPAFMTALLMVDERDQGLVSAFRVLPVSPARFLGARLAMAGLLGLLYPLLLMSASGLGSYGAGRALVLAALCAAGGAAALLVAVSLAKNKIECLTAFKALFVLAAIGVTGALGDFSGVNTVPGVLPAYWVFGAFAAGGTGEFLSASAVAALLYGIVVGIFHRLFRRNFF</sequence>
<organism evidence="2 3">
    <name type="scientific">Streptomyces tagetis</name>
    <dbReference type="NCBI Taxonomy" id="2820809"/>
    <lineage>
        <taxon>Bacteria</taxon>
        <taxon>Bacillati</taxon>
        <taxon>Actinomycetota</taxon>
        <taxon>Actinomycetes</taxon>
        <taxon>Kitasatosporales</taxon>
        <taxon>Streptomycetaceae</taxon>
        <taxon>Streptomyces</taxon>
    </lineage>
</organism>
<name>A0A941AXZ7_9ACTN</name>
<feature type="transmembrane region" description="Helical" evidence="1">
    <location>
        <begin position="21"/>
        <end position="42"/>
    </location>
</feature>
<comment type="caution">
    <text evidence="2">The sequence shown here is derived from an EMBL/GenBank/DDBJ whole genome shotgun (WGS) entry which is preliminary data.</text>
</comment>
<keyword evidence="3" id="KW-1185">Reference proteome</keyword>
<protein>
    <submittedName>
        <fullName evidence="2">Uncharacterized protein</fullName>
    </submittedName>
</protein>
<evidence type="ECO:0000256" key="1">
    <source>
        <dbReference type="SAM" id="Phobius"/>
    </source>
</evidence>
<dbReference type="RefSeq" id="WP_210870421.1">
    <property type="nucleotide sequence ID" value="NZ_JAGPNL010000002.1"/>
</dbReference>
<reference evidence="2" key="1">
    <citation type="submission" date="2021-04" db="EMBL/GenBank/DDBJ databases">
        <title>Genome seq and assembly of Streptomyces sp. RG38.</title>
        <authorList>
            <person name="Chhetri G."/>
        </authorList>
    </citation>
    <scope>NUCLEOTIDE SEQUENCE</scope>
    <source>
        <strain evidence="2">RG38</strain>
    </source>
</reference>
<evidence type="ECO:0000313" key="3">
    <source>
        <dbReference type="Proteomes" id="UP000677875"/>
    </source>
</evidence>
<dbReference type="Proteomes" id="UP000677875">
    <property type="component" value="Unassembled WGS sequence"/>
</dbReference>
<feature type="transmembrane region" description="Helical" evidence="1">
    <location>
        <begin position="54"/>
        <end position="77"/>
    </location>
</feature>
<keyword evidence="1" id="KW-0472">Membrane</keyword>
<evidence type="ECO:0000313" key="2">
    <source>
        <dbReference type="EMBL" id="MBQ0826809.1"/>
    </source>
</evidence>
<feature type="transmembrane region" description="Helical" evidence="1">
    <location>
        <begin position="165"/>
        <end position="188"/>
    </location>
</feature>
<keyword evidence="1" id="KW-0812">Transmembrane</keyword>
<dbReference type="AlphaFoldDB" id="A0A941AXZ7"/>
<keyword evidence="1" id="KW-1133">Transmembrane helix</keyword>
<feature type="transmembrane region" description="Helical" evidence="1">
    <location>
        <begin position="208"/>
        <end position="230"/>
    </location>
</feature>
<gene>
    <name evidence="2" type="ORF">J5Y05_09845</name>
</gene>